<proteinExistence type="predicted"/>
<gene>
    <name evidence="1" type="ORF">W7K_19140</name>
</gene>
<evidence type="ECO:0000313" key="1">
    <source>
        <dbReference type="EMBL" id="KOE97598.1"/>
    </source>
</evidence>
<dbReference type="EMBL" id="AJLO02000041">
    <property type="protein sequence ID" value="KOE97598.1"/>
    <property type="molecule type" value="Genomic_DNA"/>
</dbReference>
<name>A0A0L8A5E4_9GAMM</name>
<sequence length="100" mass="11246">MPRLSYIAICVFGMIGGCTKQPEAWTAFVYPPGRSLAAEDASRAIYGRYESFEQCQSASIGALRQLASENQSEDFGSYECGVGCRYEKEWDMYVCKETRK</sequence>
<evidence type="ECO:0000313" key="2">
    <source>
        <dbReference type="Proteomes" id="UP000036890"/>
    </source>
</evidence>
<dbReference type="Proteomes" id="UP000036890">
    <property type="component" value="Unassembled WGS sequence"/>
</dbReference>
<organism evidence="1 2">
    <name type="scientific">Stenotrophomonas geniculata N1</name>
    <dbReference type="NCBI Taxonomy" id="1167641"/>
    <lineage>
        <taxon>Bacteria</taxon>
        <taxon>Pseudomonadati</taxon>
        <taxon>Pseudomonadota</taxon>
        <taxon>Gammaproteobacteria</taxon>
        <taxon>Lysobacterales</taxon>
        <taxon>Lysobacteraceae</taxon>
        <taxon>Stenotrophomonas</taxon>
    </lineage>
</organism>
<evidence type="ECO:0008006" key="3">
    <source>
        <dbReference type="Google" id="ProtNLM"/>
    </source>
</evidence>
<accession>A0A0L8A5E4</accession>
<comment type="caution">
    <text evidence="1">The sequence shown here is derived from an EMBL/GenBank/DDBJ whole genome shotgun (WGS) entry which is preliminary data.</text>
</comment>
<dbReference type="PROSITE" id="PS51257">
    <property type="entry name" value="PROKAR_LIPOPROTEIN"/>
    <property type="match status" value="1"/>
</dbReference>
<dbReference type="AlphaFoldDB" id="A0A0L8A5E4"/>
<reference evidence="1 2" key="1">
    <citation type="journal article" date="2012" name="J. Bacteriol.">
        <title>Genome sequence of a novel nicotine-degrading strain, Pseudomonas geniculata N1.</title>
        <authorList>
            <person name="Tang H."/>
            <person name="Yu H."/>
            <person name="Tai C."/>
            <person name="Huang K."/>
            <person name="Liu Y."/>
            <person name="Wang L."/>
            <person name="Yao Y."/>
            <person name="Wu G."/>
            <person name="Xu P."/>
        </authorList>
    </citation>
    <scope>NUCLEOTIDE SEQUENCE [LARGE SCALE GENOMIC DNA]</scope>
    <source>
        <strain evidence="1 2">N1</strain>
    </source>
</reference>
<protein>
    <recommendedName>
        <fullName evidence="3">Lipoprotein</fullName>
    </recommendedName>
</protein>